<name>A0A8H7E534_9EURO</name>
<reference evidence="1" key="1">
    <citation type="submission" date="2020-02" db="EMBL/GenBank/DDBJ databases">
        <authorList>
            <person name="Palmer J.M."/>
        </authorList>
    </citation>
    <scope>NUCLEOTIDE SEQUENCE</scope>
    <source>
        <strain evidence="1">EPUS1.4</strain>
        <tissue evidence="1">Thallus</tissue>
    </source>
</reference>
<keyword evidence="2" id="KW-1185">Reference proteome</keyword>
<sequence>MAALRRWTVIKIIFDNNRKAIIAGYAQETTAWFRTANMPAQFCRDDFVKKVQKVERKRSGFHQKPRWWS</sequence>
<dbReference type="EMBL" id="JAACFV010000038">
    <property type="protein sequence ID" value="KAF7509652.1"/>
    <property type="molecule type" value="Genomic_DNA"/>
</dbReference>
<accession>A0A8H7E534</accession>
<dbReference type="AlphaFoldDB" id="A0A8H7E534"/>
<dbReference type="Proteomes" id="UP000606974">
    <property type="component" value="Unassembled WGS sequence"/>
</dbReference>
<protein>
    <submittedName>
        <fullName evidence="1">Uncharacterized protein</fullName>
    </submittedName>
</protein>
<evidence type="ECO:0000313" key="1">
    <source>
        <dbReference type="EMBL" id="KAF7509652.1"/>
    </source>
</evidence>
<evidence type="ECO:0000313" key="2">
    <source>
        <dbReference type="Proteomes" id="UP000606974"/>
    </source>
</evidence>
<gene>
    <name evidence="1" type="ORF">GJ744_007523</name>
</gene>
<organism evidence="1 2">
    <name type="scientific">Endocarpon pusillum</name>
    <dbReference type="NCBI Taxonomy" id="364733"/>
    <lineage>
        <taxon>Eukaryota</taxon>
        <taxon>Fungi</taxon>
        <taxon>Dikarya</taxon>
        <taxon>Ascomycota</taxon>
        <taxon>Pezizomycotina</taxon>
        <taxon>Eurotiomycetes</taxon>
        <taxon>Chaetothyriomycetidae</taxon>
        <taxon>Verrucariales</taxon>
        <taxon>Verrucariaceae</taxon>
        <taxon>Endocarpon</taxon>
    </lineage>
</organism>
<comment type="caution">
    <text evidence="1">The sequence shown here is derived from an EMBL/GenBank/DDBJ whole genome shotgun (WGS) entry which is preliminary data.</text>
</comment>
<proteinExistence type="predicted"/>